<protein>
    <submittedName>
        <fullName evidence="1">Ribonucleoside-diphosphate reductase subunit beta</fullName>
    </submittedName>
</protein>
<proteinExistence type="predicted"/>
<evidence type="ECO:0000313" key="1">
    <source>
        <dbReference type="EMBL" id="GER46890.1"/>
    </source>
</evidence>
<accession>A0A5A7QNZ0</accession>
<dbReference type="Proteomes" id="UP000325081">
    <property type="component" value="Unassembled WGS sequence"/>
</dbReference>
<sequence length="99" mass="10624">MISVSSAGAVLLEIAAVAAPKFAALIVASSAAKVASDVASSAVEVVDSNVVEAVDIKKLVNSRFPDGFTAYYTFLLVLHQVFNKRNMIYRQHKQTPRVT</sequence>
<evidence type="ECO:0000313" key="2">
    <source>
        <dbReference type="Proteomes" id="UP000325081"/>
    </source>
</evidence>
<gene>
    <name evidence="1" type="ORF">STAS_23954</name>
</gene>
<comment type="caution">
    <text evidence="1">The sequence shown here is derived from an EMBL/GenBank/DDBJ whole genome shotgun (WGS) entry which is preliminary data.</text>
</comment>
<dbReference type="EMBL" id="BKCP01007693">
    <property type="protein sequence ID" value="GER46890.1"/>
    <property type="molecule type" value="Genomic_DNA"/>
</dbReference>
<organism evidence="1 2">
    <name type="scientific">Striga asiatica</name>
    <name type="common">Asiatic witchweed</name>
    <name type="synonym">Buchnera asiatica</name>
    <dbReference type="NCBI Taxonomy" id="4170"/>
    <lineage>
        <taxon>Eukaryota</taxon>
        <taxon>Viridiplantae</taxon>
        <taxon>Streptophyta</taxon>
        <taxon>Embryophyta</taxon>
        <taxon>Tracheophyta</taxon>
        <taxon>Spermatophyta</taxon>
        <taxon>Magnoliopsida</taxon>
        <taxon>eudicotyledons</taxon>
        <taxon>Gunneridae</taxon>
        <taxon>Pentapetalae</taxon>
        <taxon>asterids</taxon>
        <taxon>lamiids</taxon>
        <taxon>Lamiales</taxon>
        <taxon>Orobanchaceae</taxon>
        <taxon>Buchnereae</taxon>
        <taxon>Striga</taxon>
    </lineage>
</organism>
<name>A0A5A7QNZ0_STRAF</name>
<keyword evidence="2" id="KW-1185">Reference proteome</keyword>
<reference evidence="2" key="1">
    <citation type="journal article" date="2019" name="Curr. Biol.">
        <title>Genome Sequence of Striga asiatica Provides Insight into the Evolution of Plant Parasitism.</title>
        <authorList>
            <person name="Yoshida S."/>
            <person name="Kim S."/>
            <person name="Wafula E.K."/>
            <person name="Tanskanen J."/>
            <person name="Kim Y.M."/>
            <person name="Honaas L."/>
            <person name="Yang Z."/>
            <person name="Spallek T."/>
            <person name="Conn C.E."/>
            <person name="Ichihashi Y."/>
            <person name="Cheong K."/>
            <person name="Cui S."/>
            <person name="Der J.P."/>
            <person name="Gundlach H."/>
            <person name="Jiao Y."/>
            <person name="Hori C."/>
            <person name="Ishida J.K."/>
            <person name="Kasahara H."/>
            <person name="Kiba T."/>
            <person name="Kim M.S."/>
            <person name="Koo N."/>
            <person name="Laohavisit A."/>
            <person name="Lee Y.H."/>
            <person name="Lumba S."/>
            <person name="McCourt P."/>
            <person name="Mortimer J.C."/>
            <person name="Mutuku J.M."/>
            <person name="Nomura T."/>
            <person name="Sasaki-Sekimoto Y."/>
            <person name="Seto Y."/>
            <person name="Wang Y."/>
            <person name="Wakatake T."/>
            <person name="Sakakibara H."/>
            <person name="Demura T."/>
            <person name="Yamaguchi S."/>
            <person name="Yoneyama K."/>
            <person name="Manabe R.I."/>
            <person name="Nelson D.C."/>
            <person name="Schulman A.H."/>
            <person name="Timko M.P."/>
            <person name="dePamphilis C.W."/>
            <person name="Choi D."/>
            <person name="Shirasu K."/>
        </authorList>
    </citation>
    <scope>NUCLEOTIDE SEQUENCE [LARGE SCALE GENOMIC DNA]</scope>
    <source>
        <strain evidence="2">cv. UVA1</strain>
    </source>
</reference>
<dbReference type="AlphaFoldDB" id="A0A5A7QNZ0"/>